<dbReference type="KEGG" id="vei:Veis_3850"/>
<dbReference type="Gene3D" id="1.10.3720.10">
    <property type="entry name" value="MetI-like"/>
    <property type="match status" value="1"/>
</dbReference>
<dbReference type="Proteomes" id="UP000000374">
    <property type="component" value="Chromosome"/>
</dbReference>
<keyword evidence="10" id="KW-1185">Reference proteome</keyword>
<dbReference type="PANTHER" id="PTHR43386:SF25">
    <property type="entry name" value="PEPTIDE ABC TRANSPORTER PERMEASE PROTEIN"/>
    <property type="match status" value="1"/>
</dbReference>
<evidence type="ECO:0000259" key="8">
    <source>
        <dbReference type="PROSITE" id="PS50928"/>
    </source>
</evidence>
<feature type="transmembrane region" description="Helical" evidence="7">
    <location>
        <begin position="86"/>
        <end position="112"/>
    </location>
</feature>
<evidence type="ECO:0000256" key="5">
    <source>
        <dbReference type="ARBA" id="ARBA00022989"/>
    </source>
</evidence>
<dbReference type="eggNOG" id="COG1173">
    <property type="taxonomic scope" value="Bacteria"/>
</dbReference>
<feature type="transmembrane region" description="Helical" evidence="7">
    <location>
        <begin position="254"/>
        <end position="273"/>
    </location>
</feature>
<feature type="domain" description="ABC transmembrane type-1" evidence="8">
    <location>
        <begin position="84"/>
        <end position="273"/>
    </location>
</feature>
<organism evidence="9 10">
    <name type="scientific">Verminephrobacter eiseniae (strain EF01-2)</name>
    <dbReference type="NCBI Taxonomy" id="391735"/>
    <lineage>
        <taxon>Bacteria</taxon>
        <taxon>Pseudomonadati</taxon>
        <taxon>Pseudomonadota</taxon>
        <taxon>Betaproteobacteria</taxon>
        <taxon>Burkholderiales</taxon>
        <taxon>Comamonadaceae</taxon>
        <taxon>Verminephrobacter</taxon>
    </lineage>
</organism>
<feature type="transmembrane region" description="Helical" evidence="7">
    <location>
        <begin position="119"/>
        <end position="140"/>
    </location>
</feature>
<sequence>MRVALTDRADAVSRRRNTRRLLGLWMPAGWLTLVALAAVLAPWLPLRDPLEQDLLLMLAPPGEGHWLGSDGLGRDVLSRIVFGLRITLTVALGSVTVGVLIGGLFGLLAGYYRGNVERWILAANNILMAFPPLVLVLALMSYPGAALPKVILALGLVFASSFTRITRVNTLMFAQQSFVMAARATGMRDLRIMMREIVPNLVTPVMVYALLMVALAAVAEGTLSFLGLSVPPPMPTLGGMIAAEVSNMHEAPHAVFFPALVFFVTIFALNRVGEYVQRSLDVRESAA</sequence>
<dbReference type="Pfam" id="PF00528">
    <property type="entry name" value="BPD_transp_1"/>
    <property type="match status" value="1"/>
</dbReference>
<keyword evidence="3" id="KW-1003">Cell membrane</keyword>
<dbReference type="STRING" id="391735.Veis_3850"/>
<dbReference type="SUPFAM" id="SSF161098">
    <property type="entry name" value="MetI-like"/>
    <property type="match status" value="1"/>
</dbReference>
<dbReference type="AlphaFoldDB" id="A1WPK2"/>
<comment type="subcellular location">
    <subcellularLocation>
        <location evidence="1 7">Cell membrane</location>
        <topology evidence="1 7">Multi-pass membrane protein</topology>
    </subcellularLocation>
</comment>
<proteinExistence type="inferred from homology"/>
<evidence type="ECO:0000256" key="6">
    <source>
        <dbReference type="ARBA" id="ARBA00023136"/>
    </source>
</evidence>
<accession>A1WPK2</accession>
<dbReference type="InterPro" id="IPR035906">
    <property type="entry name" value="MetI-like_sf"/>
</dbReference>
<keyword evidence="5 7" id="KW-1133">Transmembrane helix</keyword>
<keyword evidence="4 7" id="KW-0812">Transmembrane</keyword>
<dbReference type="GO" id="GO:0005886">
    <property type="term" value="C:plasma membrane"/>
    <property type="evidence" value="ECO:0007669"/>
    <property type="project" value="UniProtKB-SubCell"/>
</dbReference>
<protein>
    <submittedName>
        <fullName evidence="9">Binding-protein-dependent transport systems inner membrane component</fullName>
    </submittedName>
</protein>
<gene>
    <name evidence="9" type="ordered locus">Veis_3850</name>
</gene>
<name>A1WPK2_VEREI</name>
<feature type="transmembrane region" description="Helical" evidence="7">
    <location>
        <begin position="21"/>
        <end position="44"/>
    </location>
</feature>
<evidence type="ECO:0000256" key="2">
    <source>
        <dbReference type="ARBA" id="ARBA00022448"/>
    </source>
</evidence>
<dbReference type="PANTHER" id="PTHR43386">
    <property type="entry name" value="OLIGOPEPTIDE TRANSPORT SYSTEM PERMEASE PROTEIN APPC"/>
    <property type="match status" value="1"/>
</dbReference>
<dbReference type="HOGENOM" id="CLU_028518_1_1_4"/>
<feature type="transmembrane region" description="Helical" evidence="7">
    <location>
        <begin position="197"/>
        <end position="219"/>
    </location>
</feature>
<dbReference type="PROSITE" id="PS50928">
    <property type="entry name" value="ABC_TM1"/>
    <property type="match status" value="1"/>
</dbReference>
<evidence type="ECO:0000256" key="1">
    <source>
        <dbReference type="ARBA" id="ARBA00004651"/>
    </source>
</evidence>
<evidence type="ECO:0000313" key="10">
    <source>
        <dbReference type="Proteomes" id="UP000000374"/>
    </source>
</evidence>
<evidence type="ECO:0000313" key="9">
    <source>
        <dbReference type="EMBL" id="ABM59559.1"/>
    </source>
</evidence>
<evidence type="ECO:0000256" key="4">
    <source>
        <dbReference type="ARBA" id="ARBA00022692"/>
    </source>
</evidence>
<evidence type="ECO:0000256" key="3">
    <source>
        <dbReference type="ARBA" id="ARBA00022475"/>
    </source>
</evidence>
<dbReference type="CDD" id="cd06261">
    <property type="entry name" value="TM_PBP2"/>
    <property type="match status" value="1"/>
</dbReference>
<dbReference type="EMBL" id="CP000542">
    <property type="protein sequence ID" value="ABM59559.1"/>
    <property type="molecule type" value="Genomic_DNA"/>
</dbReference>
<evidence type="ECO:0000256" key="7">
    <source>
        <dbReference type="RuleBase" id="RU363032"/>
    </source>
</evidence>
<dbReference type="OrthoDB" id="8906042at2"/>
<reference evidence="10" key="1">
    <citation type="submission" date="2006-12" db="EMBL/GenBank/DDBJ databases">
        <title>Complete sequence of chromosome 1 of Verminephrobacter eiseniae EF01-2.</title>
        <authorList>
            <person name="Copeland A."/>
            <person name="Lucas S."/>
            <person name="Lapidus A."/>
            <person name="Barry K."/>
            <person name="Detter J.C."/>
            <person name="Glavina del Rio T."/>
            <person name="Dalin E."/>
            <person name="Tice H."/>
            <person name="Pitluck S."/>
            <person name="Chertkov O."/>
            <person name="Brettin T."/>
            <person name="Bruce D."/>
            <person name="Han C."/>
            <person name="Tapia R."/>
            <person name="Gilna P."/>
            <person name="Schmutz J."/>
            <person name="Larimer F."/>
            <person name="Land M."/>
            <person name="Hauser L."/>
            <person name="Kyrpides N."/>
            <person name="Kim E."/>
            <person name="Stahl D."/>
            <person name="Richardson P."/>
        </authorList>
    </citation>
    <scope>NUCLEOTIDE SEQUENCE [LARGE SCALE GENOMIC DNA]</scope>
    <source>
        <strain evidence="10">EF01-2</strain>
    </source>
</reference>
<dbReference type="GO" id="GO:0055085">
    <property type="term" value="P:transmembrane transport"/>
    <property type="evidence" value="ECO:0007669"/>
    <property type="project" value="InterPro"/>
</dbReference>
<keyword evidence="2 7" id="KW-0813">Transport</keyword>
<dbReference type="InterPro" id="IPR000515">
    <property type="entry name" value="MetI-like"/>
</dbReference>
<comment type="similarity">
    <text evidence="7">Belongs to the binding-protein-dependent transport system permease family.</text>
</comment>
<feature type="transmembrane region" description="Helical" evidence="7">
    <location>
        <begin position="146"/>
        <end position="165"/>
    </location>
</feature>
<dbReference type="InterPro" id="IPR050366">
    <property type="entry name" value="BP-dependent_transpt_permease"/>
</dbReference>
<keyword evidence="6 7" id="KW-0472">Membrane</keyword>